<keyword evidence="10" id="KW-0966">Cell projection</keyword>
<dbReference type="GO" id="GO:0005829">
    <property type="term" value="C:cytosol"/>
    <property type="evidence" value="ECO:0007669"/>
    <property type="project" value="TreeGrafter"/>
</dbReference>
<dbReference type="PANTHER" id="PTHR30435">
    <property type="entry name" value="FLAGELLAR PROTEIN"/>
    <property type="match status" value="1"/>
</dbReference>
<protein>
    <recommendedName>
        <fullName evidence="3 5">Flagellar hook protein FlgE</fullName>
    </recommendedName>
</protein>
<dbReference type="GO" id="GO:0009424">
    <property type="term" value="C:bacterial-type flagellum hook"/>
    <property type="evidence" value="ECO:0007669"/>
    <property type="project" value="TreeGrafter"/>
</dbReference>
<evidence type="ECO:0000259" key="8">
    <source>
        <dbReference type="Pfam" id="PF07559"/>
    </source>
</evidence>
<feature type="domain" description="Flagellar basal body rod protein N-terminal" evidence="6">
    <location>
        <begin position="3"/>
        <end position="33"/>
    </location>
</feature>
<dbReference type="InterPro" id="IPR037058">
    <property type="entry name" value="Falgellar_hook_FlgE_sf"/>
</dbReference>
<dbReference type="Pfam" id="PF06429">
    <property type="entry name" value="Flg_bbr_C"/>
    <property type="match status" value="1"/>
</dbReference>
<comment type="subcellular location">
    <subcellularLocation>
        <location evidence="1 5">Bacterial flagellum basal body</location>
    </subcellularLocation>
</comment>
<keyword evidence="10" id="KW-0282">Flagellum</keyword>
<dbReference type="InterPro" id="IPR010930">
    <property type="entry name" value="Flg_bb/hook_C_dom"/>
</dbReference>
<dbReference type="RefSeq" id="WP_114687948.1">
    <property type="nucleotide sequence ID" value="NZ_QQNB01000002.1"/>
</dbReference>
<comment type="caution">
    <text evidence="10">The sequence shown here is derived from an EMBL/GenBank/DDBJ whole genome shotgun (WGS) entry which is preliminary data.</text>
</comment>
<dbReference type="Pfam" id="PF22692">
    <property type="entry name" value="LlgE_F_G_D1"/>
    <property type="match status" value="1"/>
</dbReference>
<evidence type="ECO:0000256" key="1">
    <source>
        <dbReference type="ARBA" id="ARBA00004117"/>
    </source>
</evidence>
<evidence type="ECO:0000259" key="9">
    <source>
        <dbReference type="Pfam" id="PF22692"/>
    </source>
</evidence>
<dbReference type="GO" id="GO:0071978">
    <property type="term" value="P:bacterial-type flagellum-dependent swarming motility"/>
    <property type="evidence" value="ECO:0007669"/>
    <property type="project" value="TreeGrafter"/>
</dbReference>
<dbReference type="Gene3D" id="2.60.98.20">
    <property type="entry name" value="Flagellar hook protein FlgE"/>
    <property type="match status" value="1"/>
</dbReference>
<comment type="similarity">
    <text evidence="2 5">Belongs to the flagella basal body rod proteins family.</text>
</comment>
<feature type="domain" description="Flagellar basal-body/hook protein C-terminal" evidence="7">
    <location>
        <begin position="373"/>
        <end position="416"/>
    </location>
</feature>
<dbReference type="EMBL" id="QQNB01000002">
    <property type="protein sequence ID" value="RDE05879.1"/>
    <property type="molecule type" value="Genomic_DNA"/>
</dbReference>
<dbReference type="SUPFAM" id="SSF117143">
    <property type="entry name" value="Flagellar hook protein flgE"/>
    <property type="match status" value="1"/>
</dbReference>
<sequence>MSFYTSLSGLQVAQTDMSAISHNLANVSTNGFKKSRSEFADVMASTFTSDPRRLTGSGAVLKENVQQFGEGSLTTTSSALDLAVSGDGFFAVKSAGNNGTTAYTRNGSFVVNADRYIVDSQGSYLQAFPVDASGNITATGADGLVDVQIPETSGMPVATTKVELGVNLATSASTPIVSFNRANASSYNNATSTTIYDTSGNAMTMTNYYVRNSAADAGGATAWKVYSFVGDQQLTNGGASAIDMTFDADGKILTPAAATAFDAFTPAATGVAQTITMDYTTSQSKTSTFSVQSRTQNGQSIGQLSGLAVDEQGLITASYSNGETQKLGKVALANFTTPTGLRQQGNSYWASTGIAGAPKYGTASENGYGALMSGTIEGSNVDITEELVNLIAAQRNFQANAKALDTQSQISQTIFNIRS</sequence>
<evidence type="ECO:0000256" key="2">
    <source>
        <dbReference type="ARBA" id="ARBA00009677"/>
    </source>
</evidence>
<dbReference type="OrthoDB" id="8372879at2"/>
<organism evidence="10 11">
    <name type="scientific">Sphingomonas aracearum</name>
    <dbReference type="NCBI Taxonomy" id="2283317"/>
    <lineage>
        <taxon>Bacteria</taxon>
        <taxon>Pseudomonadati</taxon>
        <taxon>Pseudomonadota</taxon>
        <taxon>Alphaproteobacteria</taxon>
        <taxon>Sphingomonadales</taxon>
        <taxon>Sphingomonadaceae</taxon>
        <taxon>Sphingomonas</taxon>
    </lineage>
</organism>
<evidence type="ECO:0000256" key="5">
    <source>
        <dbReference type="RuleBase" id="RU362116"/>
    </source>
</evidence>
<evidence type="ECO:0000256" key="4">
    <source>
        <dbReference type="ARBA" id="ARBA00023143"/>
    </source>
</evidence>
<dbReference type="InterPro" id="IPR020013">
    <property type="entry name" value="Flagellar_FlgE/F/G"/>
</dbReference>
<feature type="domain" description="Flagellar hook protein FlgE/F/G-like D1" evidence="9">
    <location>
        <begin position="83"/>
        <end position="152"/>
    </location>
</feature>
<dbReference type="Pfam" id="PF07559">
    <property type="entry name" value="FlgE_D2"/>
    <property type="match status" value="1"/>
</dbReference>
<dbReference type="PANTHER" id="PTHR30435:SF1">
    <property type="entry name" value="FLAGELLAR HOOK PROTEIN FLGE"/>
    <property type="match status" value="1"/>
</dbReference>
<evidence type="ECO:0000313" key="10">
    <source>
        <dbReference type="EMBL" id="RDE05879.1"/>
    </source>
</evidence>
<evidence type="ECO:0000259" key="7">
    <source>
        <dbReference type="Pfam" id="PF06429"/>
    </source>
</evidence>
<dbReference type="InterPro" id="IPR011491">
    <property type="entry name" value="FlgE_D2"/>
</dbReference>
<proteinExistence type="inferred from homology"/>
<dbReference type="Proteomes" id="UP000253918">
    <property type="component" value="Unassembled WGS sequence"/>
</dbReference>
<keyword evidence="11" id="KW-1185">Reference proteome</keyword>
<dbReference type="Pfam" id="PF00460">
    <property type="entry name" value="Flg_bb_rod"/>
    <property type="match status" value="1"/>
</dbReference>
<reference evidence="10 11" key="1">
    <citation type="submission" date="2018-07" db="EMBL/GenBank/DDBJ databases">
        <title>a novel species of Sphingomonas isolated from the rhizosphere soil of Araceae plant.</title>
        <authorList>
            <person name="Zhiyong W."/>
            <person name="Qinglan Z."/>
            <person name="Zhiwei F."/>
            <person name="Ding X."/>
            <person name="Gejiao W."/>
            <person name="Shixue Z."/>
        </authorList>
    </citation>
    <scope>NUCLEOTIDE SEQUENCE [LARGE SCALE GENOMIC DNA]</scope>
    <source>
        <strain evidence="10 11">WZY 27</strain>
    </source>
</reference>
<comment type="function">
    <text evidence="5">A flexible structure which links the flagellar filament to the drive apparatus in the basal body.</text>
</comment>
<dbReference type="AlphaFoldDB" id="A0A369VVK1"/>
<evidence type="ECO:0000256" key="3">
    <source>
        <dbReference type="ARBA" id="ARBA00019015"/>
    </source>
</evidence>
<keyword evidence="4 5" id="KW-0975">Bacterial flagellum</keyword>
<evidence type="ECO:0000313" key="11">
    <source>
        <dbReference type="Proteomes" id="UP000253918"/>
    </source>
</evidence>
<feature type="domain" description="Flagellar hook protein FlgE D2" evidence="8">
    <location>
        <begin position="170"/>
        <end position="298"/>
    </location>
</feature>
<gene>
    <name evidence="10" type="ORF">DVW87_11880</name>
</gene>
<dbReference type="InterPro" id="IPR001444">
    <property type="entry name" value="Flag_bb_rod_N"/>
</dbReference>
<dbReference type="InterPro" id="IPR037925">
    <property type="entry name" value="FlgE/F/G-like"/>
</dbReference>
<dbReference type="InterPro" id="IPR053967">
    <property type="entry name" value="LlgE_F_G-like_D1"/>
</dbReference>
<keyword evidence="10" id="KW-0969">Cilium</keyword>
<evidence type="ECO:0000259" key="6">
    <source>
        <dbReference type="Pfam" id="PF00460"/>
    </source>
</evidence>
<dbReference type="GO" id="GO:0009425">
    <property type="term" value="C:bacterial-type flagellum basal body"/>
    <property type="evidence" value="ECO:0007669"/>
    <property type="project" value="UniProtKB-SubCell"/>
</dbReference>
<dbReference type="NCBIfam" id="TIGR03506">
    <property type="entry name" value="FlgEFG_subfam"/>
    <property type="match status" value="1"/>
</dbReference>
<name>A0A369VVK1_9SPHN</name>
<accession>A0A369VVK1</accession>